<keyword evidence="1" id="KW-0805">Transcription regulation</keyword>
<evidence type="ECO:0000313" key="5">
    <source>
        <dbReference type="EMBL" id="HJB27632.1"/>
    </source>
</evidence>
<evidence type="ECO:0000256" key="3">
    <source>
        <dbReference type="ARBA" id="ARBA00023163"/>
    </source>
</evidence>
<comment type="caution">
    <text evidence="5">The sequence shown here is derived from an EMBL/GenBank/DDBJ whole genome shotgun (WGS) entry which is preliminary data.</text>
</comment>
<accession>A0A9D2LQT3</accession>
<dbReference type="InterPro" id="IPR009057">
    <property type="entry name" value="Homeodomain-like_sf"/>
</dbReference>
<dbReference type="AlphaFoldDB" id="A0A9D2LQT3"/>
<dbReference type="Pfam" id="PF12833">
    <property type="entry name" value="HTH_18"/>
    <property type="match status" value="1"/>
</dbReference>
<keyword evidence="3" id="KW-0804">Transcription</keyword>
<organism evidence="5 6">
    <name type="scientific">Candidatus Blautia faecavium</name>
    <dbReference type="NCBI Taxonomy" id="2838487"/>
    <lineage>
        <taxon>Bacteria</taxon>
        <taxon>Bacillati</taxon>
        <taxon>Bacillota</taxon>
        <taxon>Clostridia</taxon>
        <taxon>Lachnospirales</taxon>
        <taxon>Lachnospiraceae</taxon>
        <taxon>Blautia</taxon>
    </lineage>
</organism>
<evidence type="ECO:0000313" key="6">
    <source>
        <dbReference type="Proteomes" id="UP000823842"/>
    </source>
</evidence>
<dbReference type="EMBL" id="DWYZ01000058">
    <property type="protein sequence ID" value="HJB27632.1"/>
    <property type="molecule type" value="Genomic_DNA"/>
</dbReference>
<dbReference type="InterPro" id="IPR018060">
    <property type="entry name" value="HTH_AraC"/>
</dbReference>
<name>A0A9D2LQT3_9FIRM</name>
<feature type="domain" description="HTH araC/xylS-type" evidence="4">
    <location>
        <begin position="1"/>
        <end position="47"/>
    </location>
</feature>
<reference evidence="5" key="2">
    <citation type="submission" date="2021-04" db="EMBL/GenBank/DDBJ databases">
        <authorList>
            <person name="Gilroy R."/>
        </authorList>
    </citation>
    <scope>NUCLEOTIDE SEQUENCE</scope>
    <source>
        <strain evidence="5">ChiSjej1B19-5720</strain>
    </source>
</reference>
<dbReference type="PRINTS" id="PR00032">
    <property type="entry name" value="HTHARAC"/>
</dbReference>
<reference evidence="5" key="1">
    <citation type="journal article" date="2021" name="PeerJ">
        <title>Extensive microbial diversity within the chicken gut microbiome revealed by metagenomics and culture.</title>
        <authorList>
            <person name="Gilroy R."/>
            <person name="Ravi A."/>
            <person name="Getino M."/>
            <person name="Pursley I."/>
            <person name="Horton D.L."/>
            <person name="Alikhan N.F."/>
            <person name="Baker D."/>
            <person name="Gharbi K."/>
            <person name="Hall N."/>
            <person name="Watson M."/>
            <person name="Adriaenssens E.M."/>
            <person name="Foster-Nyarko E."/>
            <person name="Jarju S."/>
            <person name="Secka A."/>
            <person name="Antonio M."/>
            <person name="Oren A."/>
            <person name="Chaudhuri R.R."/>
            <person name="La Ragione R."/>
            <person name="Hildebrand F."/>
            <person name="Pallen M.J."/>
        </authorList>
    </citation>
    <scope>NUCLEOTIDE SEQUENCE</scope>
    <source>
        <strain evidence="5">ChiSjej1B19-5720</strain>
    </source>
</reference>
<gene>
    <name evidence="5" type="ORF">IAA06_02430</name>
</gene>
<sequence length="47" mass="5646">MWHLNRTYRLLKKKYKVKDVVWMVGCSNTSHFIATFKKRYGITPGEI</sequence>
<dbReference type="GO" id="GO:0043565">
    <property type="term" value="F:sequence-specific DNA binding"/>
    <property type="evidence" value="ECO:0007669"/>
    <property type="project" value="InterPro"/>
</dbReference>
<dbReference type="GO" id="GO:0003700">
    <property type="term" value="F:DNA-binding transcription factor activity"/>
    <property type="evidence" value="ECO:0007669"/>
    <property type="project" value="InterPro"/>
</dbReference>
<evidence type="ECO:0000256" key="2">
    <source>
        <dbReference type="ARBA" id="ARBA00023125"/>
    </source>
</evidence>
<dbReference type="PROSITE" id="PS01124">
    <property type="entry name" value="HTH_ARAC_FAMILY_2"/>
    <property type="match status" value="1"/>
</dbReference>
<dbReference type="InterPro" id="IPR020449">
    <property type="entry name" value="Tscrpt_reg_AraC-type_HTH"/>
</dbReference>
<dbReference type="Proteomes" id="UP000823842">
    <property type="component" value="Unassembled WGS sequence"/>
</dbReference>
<evidence type="ECO:0000259" key="4">
    <source>
        <dbReference type="PROSITE" id="PS01124"/>
    </source>
</evidence>
<proteinExistence type="predicted"/>
<keyword evidence="2" id="KW-0238">DNA-binding</keyword>
<evidence type="ECO:0000256" key="1">
    <source>
        <dbReference type="ARBA" id="ARBA00023015"/>
    </source>
</evidence>
<protein>
    <submittedName>
        <fullName evidence="5">Helix-turn-helix domain-containing protein</fullName>
    </submittedName>
</protein>
<dbReference type="SUPFAM" id="SSF46689">
    <property type="entry name" value="Homeodomain-like"/>
    <property type="match status" value="1"/>
</dbReference>
<dbReference type="Gene3D" id="1.10.10.60">
    <property type="entry name" value="Homeodomain-like"/>
    <property type="match status" value="1"/>
</dbReference>